<reference evidence="1" key="1">
    <citation type="submission" date="2021-02" db="EMBL/GenBank/DDBJ databases">
        <authorList>
            <person name="Han P."/>
        </authorList>
    </citation>
    <scope>NUCLEOTIDE SEQUENCE</scope>
    <source>
        <strain evidence="1">Nitrosomonas nitrosa 18-3D</strain>
    </source>
</reference>
<evidence type="ECO:0000313" key="1">
    <source>
        <dbReference type="EMBL" id="CAE6499986.1"/>
    </source>
</evidence>
<name>A0A8H8YZR1_9PROT</name>
<comment type="caution">
    <text evidence="1">The sequence shown here is derived from an EMBL/GenBank/DDBJ whole genome shotgun (WGS) entry which is preliminary data.</text>
</comment>
<accession>A0A8H8YZR1</accession>
<dbReference type="AlphaFoldDB" id="A0A8H8YZR1"/>
<dbReference type="Proteomes" id="UP000601736">
    <property type="component" value="Unassembled WGS sequence"/>
</dbReference>
<organism evidence="1 2">
    <name type="scientific">Nitrosomonas nitrosa</name>
    <dbReference type="NCBI Taxonomy" id="52442"/>
    <lineage>
        <taxon>Bacteria</taxon>
        <taxon>Pseudomonadati</taxon>
        <taxon>Pseudomonadota</taxon>
        <taxon>Betaproteobacteria</taxon>
        <taxon>Nitrosomonadales</taxon>
        <taxon>Nitrosomonadaceae</taxon>
        <taxon>Nitrosomonas</taxon>
    </lineage>
</organism>
<dbReference type="EMBL" id="CAJNAP010000010">
    <property type="protein sequence ID" value="CAE6499986.1"/>
    <property type="molecule type" value="Genomic_DNA"/>
</dbReference>
<protein>
    <submittedName>
        <fullName evidence="1">Uncharacterized protein</fullName>
    </submittedName>
</protein>
<gene>
    <name evidence="1" type="ORF">NMYAN_180049</name>
</gene>
<evidence type="ECO:0000313" key="2">
    <source>
        <dbReference type="Proteomes" id="UP000601736"/>
    </source>
</evidence>
<sequence length="21" mass="2336">MEMERRGSVKQAKFVIQLAGG</sequence>
<proteinExistence type="predicted"/>